<dbReference type="GO" id="GO:0006355">
    <property type="term" value="P:regulation of DNA-templated transcription"/>
    <property type="evidence" value="ECO:0007669"/>
    <property type="project" value="InterPro"/>
</dbReference>
<accession>A0A6I2KZW8</accession>
<gene>
    <name evidence="5" type="ORF">GJ699_14400</name>
</gene>
<dbReference type="PRINTS" id="PR00038">
    <property type="entry name" value="HTHLUXR"/>
</dbReference>
<dbReference type="EMBL" id="WKJK01000006">
    <property type="protein sequence ID" value="MRW91183.1"/>
    <property type="molecule type" value="Genomic_DNA"/>
</dbReference>
<dbReference type="GO" id="GO:0003677">
    <property type="term" value="F:DNA binding"/>
    <property type="evidence" value="ECO:0007669"/>
    <property type="project" value="UniProtKB-KW"/>
</dbReference>
<evidence type="ECO:0000259" key="4">
    <source>
        <dbReference type="SMART" id="SM00421"/>
    </source>
</evidence>
<evidence type="ECO:0000256" key="3">
    <source>
        <dbReference type="ARBA" id="ARBA00023163"/>
    </source>
</evidence>
<dbReference type="InterPro" id="IPR016032">
    <property type="entry name" value="Sig_transdc_resp-reg_C-effctor"/>
</dbReference>
<evidence type="ECO:0000313" key="5">
    <source>
        <dbReference type="EMBL" id="MRW91183.1"/>
    </source>
</evidence>
<feature type="domain" description="HTH luxR-type" evidence="4">
    <location>
        <begin position="27"/>
        <end position="84"/>
    </location>
</feature>
<keyword evidence="1" id="KW-0805">Transcription regulation</keyword>
<sequence>MSSIYSEKCPVMAAVVGGLAGNSTGVGMHLTARENAVLALIAHGSSDRDISGALRVTLGTARKHRENIQQKLNAGKAALLVWHYLRLHPGELKKSR</sequence>
<keyword evidence="2" id="KW-0238">DNA-binding</keyword>
<organism evidence="5 6">
    <name type="scientific">Duganella guangzhouensis</name>
    <dbReference type="NCBI Taxonomy" id="2666084"/>
    <lineage>
        <taxon>Bacteria</taxon>
        <taxon>Pseudomonadati</taxon>
        <taxon>Pseudomonadota</taxon>
        <taxon>Betaproteobacteria</taxon>
        <taxon>Burkholderiales</taxon>
        <taxon>Oxalobacteraceae</taxon>
        <taxon>Telluria group</taxon>
        <taxon>Duganella</taxon>
    </lineage>
</organism>
<comment type="caution">
    <text evidence="5">The sequence shown here is derived from an EMBL/GenBank/DDBJ whole genome shotgun (WGS) entry which is preliminary data.</text>
</comment>
<dbReference type="Gene3D" id="1.10.10.10">
    <property type="entry name" value="Winged helix-like DNA-binding domain superfamily/Winged helix DNA-binding domain"/>
    <property type="match status" value="1"/>
</dbReference>
<dbReference type="RefSeq" id="WP_154377298.1">
    <property type="nucleotide sequence ID" value="NZ_WKJK01000006.1"/>
</dbReference>
<evidence type="ECO:0000256" key="1">
    <source>
        <dbReference type="ARBA" id="ARBA00023015"/>
    </source>
</evidence>
<dbReference type="SUPFAM" id="SSF46894">
    <property type="entry name" value="C-terminal effector domain of the bipartite response regulators"/>
    <property type="match status" value="1"/>
</dbReference>
<dbReference type="InterPro" id="IPR036388">
    <property type="entry name" value="WH-like_DNA-bd_sf"/>
</dbReference>
<dbReference type="SMART" id="SM00421">
    <property type="entry name" value="HTH_LUXR"/>
    <property type="match status" value="1"/>
</dbReference>
<dbReference type="Proteomes" id="UP000433309">
    <property type="component" value="Unassembled WGS sequence"/>
</dbReference>
<name>A0A6I2KZW8_9BURK</name>
<proteinExistence type="predicted"/>
<dbReference type="PANTHER" id="PTHR44688">
    <property type="entry name" value="DNA-BINDING TRANSCRIPTIONAL ACTIVATOR DEVR_DOSR"/>
    <property type="match status" value="1"/>
</dbReference>
<keyword evidence="6" id="KW-1185">Reference proteome</keyword>
<evidence type="ECO:0000313" key="6">
    <source>
        <dbReference type="Proteomes" id="UP000433309"/>
    </source>
</evidence>
<dbReference type="Pfam" id="PF00196">
    <property type="entry name" value="GerE"/>
    <property type="match status" value="1"/>
</dbReference>
<protein>
    <recommendedName>
        <fullName evidence="4">HTH luxR-type domain-containing protein</fullName>
    </recommendedName>
</protein>
<reference evidence="5 6" key="1">
    <citation type="submission" date="2019-11" db="EMBL/GenBank/DDBJ databases">
        <title>Novel species isolated from a subtropical stream in China.</title>
        <authorList>
            <person name="Lu H."/>
        </authorList>
    </citation>
    <scope>NUCLEOTIDE SEQUENCE [LARGE SCALE GENOMIC DNA]</scope>
    <source>
        <strain evidence="5 6">FT80W</strain>
    </source>
</reference>
<evidence type="ECO:0000256" key="2">
    <source>
        <dbReference type="ARBA" id="ARBA00023125"/>
    </source>
</evidence>
<dbReference type="InterPro" id="IPR000792">
    <property type="entry name" value="Tscrpt_reg_LuxR_C"/>
</dbReference>
<dbReference type="AlphaFoldDB" id="A0A6I2KZW8"/>
<keyword evidence="3" id="KW-0804">Transcription</keyword>
<dbReference type="PANTHER" id="PTHR44688:SF16">
    <property type="entry name" value="DNA-BINDING TRANSCRIPTIONAL ACTIVATOR DEVR_DOSR"/>
    <property type="match status" value="1"/>
</dbReference>